<comment type="caution">
    <text evidence="2">The sequence shown here is derived from an EMBL/GenBank/DDBJ whole genome shotgun (WGS) entry which is preliminary data.</text>
</comment>
<dbReference type="Pfam" id="PF18925">
    <property type="entry name" value="DUF5675"/>
    <property type="match status" value="1"/>
</dbReference>
<dbReference type="AlphaFoldDB" id="A0A9X2P964"/>
<protein>
    <submittedName>
        <fullName evidence="2">DUF5675 family protein</fullName>
    </submittedName>
</protein>
<evidence type="ECO:0000259" key="1">
    <source>
        <dbReference type="Pfam" id="PF18925"/>
    </source>
</evidence>
<name>A0A9X2P964_9BACT</name>
<reference evidence="2" key="1">
    <citation type="submission" date="2022-08" db="EMBL/GenBank/DDBJ databases">
        <authorList>
            <person name="Zhang D."/>
        </authorList>
    </citation>
    <scope>NUCLEOTIDE SEQUENCE</scope>
    <source>
        <strain evidence="2">XJ19-11</strain>
    </source>
</reference>
<organism evidence="2 3">
    <name type="scientific">Aquiflexum gelatinilyticum</name>
    <dbReference type="NCBI Taxonomy" id="2961943"/>
    <lineage>
        <taxon>Bacteria</taxon>
        <taxon>Pseudomonadati</taxon>
        <taxon>Bacteroidota</taxon>
        <taxon>Cytophagia</taxon>
        <taxon>Cytophagales</taxon>
        <taxon>Cyclobacteriaceae</taxon>
        <taxon>Aquiflexum</taxon>
    </lineage>
</organism>
<dbReference type="RefSeq" id="WP_258423564.1">
    <property type="nucleotide sequence ID" value="NZ_JANSUY010000010.1"/>
</dbReference>
<evidence type="ECO:0000313" key="2">
    <source>
        <dbReference type="EMBL" id="MCR9015702.1"/>
    </source>
</evidence>
<sequence length="146" mass="16996">MKLLMKREYGTHVTRGEISLYGKLLCKTLEPSVSSESIPCPEGLYRLECEYDENSGWHLYFEADDRRIKIRYNSVSAAKDCIVPVTCFKESMPLFTRLACRKLTDRLMDCMEEGEEVWLEIYSKSKPSTQIRWKLNPQNTLQAQEG</sequence>
<dbReference type="Proteomes" id="UP001142175">
    <property type="component" value="Unassembled WGS sequence"/>
</dbReference>
<feature type="domain" description="DUF5675" evidence="1">
    <location>
        <begin position="6"/>
        <end position="109"/>
    </location>
</feature>
<accession>A0A9X2P964</accession>
<proteinExistence type="predicted"/>
<gene>
    <name evidence="2" type="ORF">NU887_11705</name>
</gene>
<evidence type="ECO:0000313" key="3">
    <source>
        <dbReference type="Proteomes" id="UP001142175"/>
    </source>
</evidence>
<keyword evidence="3" id="KW-1185">Reference proteome</keyword>
<dbReference type="EMBL" id="JANSUY010000010">
    <property type="protein sequence ID" value="MCR9015702.1"/>
    <property type="molecule type" value="Genomic_DNA"/>
</dbReference>
<dbReference type="InterPro" id="IPR043732">
    <property type="entry name" value="DUF5675"/>
</dbReference>